<accession>A0AAE0A0C7</accession>
<feature type="domain" description="Reverse transcriptase" evidence="1">
    <location>
        <begin position="258"/>
        <end position="351"/>
    </location>
</feature>
<keyword evidence="3" id="KW-1185">Reference proteome</keyword>
<dbReference type="PANTHER" id="PTHR31286:SF60">
    <property type="entry name" value="PROTEIN, PUTATIVE-RELATED"/>
    <property type="match status" value="1"/>
</dbReference>
<organism evidence="2 3">
    <name type="scientific">Dipteronia sinensis</name>
    <dbReference type="NCBI Taxonomy" id="43782"/>
    <lineage>
        <taxon>Eukaryota</taxon>
        <taxon>Viridiplantae</taxon>
        <taxon>Streptophyta</taxon>
        <taxon>Embryophyta</taxon>
        <taxon>Tracheophyta</taxon>
        <taxon>Spermatophyta</taxon>
        <taxon>Magnoliopsida</taxon>
        <taxon>eudicotyledons</taxon>
        <taxon>Gunneridae</taxon>
        <taxon>Pentapetalae</taxon>
        <taxon>rosids</taxon>
        <taxon>malvids</taxon>
        <taxon>Sapindales</taxon>
        <taxon>Sapindaceae</taxon>
        <taxon>Hippocastanoideae</taxon>
        <taxon>Acereae</taxon>
        <taxon>Dipteronia</taxon>
    </lineage>
</organism>
<proteinExistence type="predicted"/>
<dbReference type="Pfam" id="PF00078">
    <property type="entry name" value="RVT_1"/>
    <property type="match status" value="1"/>
</dbReference>
<comment type="caution">
    <text evidence="2">The sequence shown here is derived from an EMBL/GenBank/DDBJ whole genome shotgun (WGS) entry which is preliminary data.</text>
</comment>
<dbReference type="Proteomes" id="UP001281410">
    <property type="component" value="Unassembled WGS sequence"/>
</dbReference>
<evidence type="ECO:0000313" key="3">
    <source>
        <dbReference type="Proteomes" id="UP001281410"/>
    </source>
</evidence>
<reference evidence="2" key="1">
    <citation type="journal article" date="2023" name="Plant J.">
        <title>Genome sequences and population genomics provide insights into the demographic history, inbreeding, and mutation load of two 'living fossil' tree species of Dipteronia.</title>
        <authorList>
            <person name="Feng Y."/>
            <person name="Comes H.P."/>
            <person name="Chen J."/>
            <person name="Zhu S."/>
            <person name="Lu R."/>
            <person name="Zhang X."/>
            <person name="Li P."/>
            <person name="Qiu J."/>
            <person name="Olsen K.M."/>
            <person name="Qiu Y."/>
        </authorList>
    </citation>
    <scope>NUCLEOTIDE SEQUENCE</scope>
    <source>
        <strain evidence="2">NBL</strain>
    </source>
</reference>
<sequence length="481" mass="54192">MNAQIWVRFYDLPWEFWHLQILSDMARGIEVPLKFERATLESDCGHFARMLIDVDLSKPLPDSIMIEVGEDCLFPTLYFENVPSFWPIILPRQEEALKYSAHLDVSTDPSHIEHVNVDATTDPVIAHIEPLIDPPMVEPHFHTLKGEVGCDSDNEGTESDCSHPAALDITCIHGGISWTDQLEDSDLFGALLWTFLVSDAPWLVLRDFNSVLGAHETTGNISTISCEYFRAVLIVCDLVDIKTKGVFYTRIGQVGLVITKIIADRLAKICSRIISPNQFGFIRDRQIRDRIAGASECFNVLSTGSHGGHMALNIDIRKALDSISWHFLFKVLRCFGFSENFIGSFLHSFQVDRWPSSLLKDLNVAIHNFFGLVRSMFVNLSKLLGSLAAGLKSHYTPLMLESRWLVSRHSKVRFLTDNSLGDLLINLVKDSSSLQHPLDSVMGEFIRMLWVGIFLIFCVSHPDLAYVTKKMVVSNDPDSLV</sequence>
<dbReference type="InterPro" id="IPR000477">
    <property type="entry name" value="RT_dom"/>
</dbReference>
<evidence type="ECO:0000259" key="1">
    <source>
        <dbReference type="Pfam" id="PF00078"/>
    </source>
</evidence>
<dbReference type="InterPro" id="IPR040256">
    <property type="entry name" value="At4g02000-like"/>
</dbReference>
<evidence type="ECO:0000313" key="2">
    <source>
        <dbReference type="EMBL" id="KAK3195733.1"/>
    </source>
</evidence>
<dbReference type="PANTHER" id="PTHR31286">
    <property type="entry name" value="GLYCINE-RICH CELL WALL STRUCTURAL PROTEIN 1.8-LIKE"/>
    <property type="match status" value="1"/>
</dbReference>
<gene>
    <name evidence="2" type="ORF">Dsin_027043</name>
</gene>
<dbReference type="EMBL" id="JANJYJ010000008">
    <property type="protein sequence ID" value="KAK3195733.1"/>
    <property type="molecule type" value="Genomic_DNA"/>
</dbReference>
<name>A0AAE0A0C7_9ROSI</name>
<dbReference type="AlphaFoldDB" id="A0AAE0A0C7"/>
<protein>
    <recommendedName>
        <fullName evidence="1">Reverse transcriptase domain-containing protein</fullName>
    </recommendedName>
</protein>